<dbReference type="InterPro" id="IPR050708">
    <property type="entry name" value="T6SS_VgrG/RHS"/>
</dbReference>
<dbReference type="RefSeq" id="WP_201070969.1">
    <property type="nucleotide sequence ID" value="NZ_CAJNAS010000004.1"/>
</dbReference>
<feature type="compositionally biased region" description="Low complexity" evidence="2">
    <location>
        <begin position="380"/>
        <end position="392"/>
    </location>
</feature>
<dbReference type="AlphaFoldDB" id="A0A9N8QV83"/>
<keyword evidence="3" id="KW-0732">Signal</keyword>
<evidence type="ECO:0000256" key="2">
    <source>
        <dbReference type="SAM" id="MobiDB-lite"/>
    </source>
</evidence>
<evidence type="ECO:0000313" key="6">
    <source>
        <dbReference type="EMBL" id="CAE6878950.1"/>
    </source>
</evidence>
<dbReference type="InterPro" id="IPR056823">
    <property type="entry name" value="TEN-like_YD-shell"/>
</dbReference>
<sequence>MKPRNPSHGAVVNLARLLAALALLLVAFGARADHTSDCTSRYAKSGAVPGTKWCALDVASNTPGGPGGYSCLNDIDLIKQWCAGETDPQPEQSCPVADPVYPGSGAVTLTESDFVSGDDVPMVFTRTYRSTPLAKNIGAMGPVWFHSWQRNLGLANANSGSPSTILAYRENGEPVTFSWSSGVWRASGSPVLSLAQSGSGWTLTNQTTGTTETYSAQGVLLSESTRTGFLRTLNYDGSGLLTVITQHAAGTSANNDLTVRLEYDDKRRVSRLLDPVSGMTQYGYDNNSNLTSVTWPDGNVRRYAYDDARFKNAITGEIDEAGTRIATWSYDAQGRASAVSHPDASRNVQFAYGNGATTLSYGKSNLTIHFSSTGGVLRPTGTGSTKGATKTAWESDGNLGSQTGIDGSSQEYTYDNAGRPTRLVVHSASGISVTSVRYADATTLRPSSMAQPGKVRAFVYDANGNVTGFSEFSTSDPTGESAFDAKASGQQRTAGVAYDSSNRAVAALEYFNGSKTADWLYFYDATGNLRLATDRVSGWTLGMMGRDAAHRATYLAGDNREALITYNARGRVTQFAYFEYPTTLNGGLHRTLTLKYSYSADGQIVSRTGTAARNNGGSTFMGDATPISSDEIDQWLDNYESGINPVGPPANLHGLLKALQSVQEPGLEPVCIECAFVIPLRWANTGYNVFKDPIWAGIGRGGKPSAEAKQCVDLPPQLTTAERAGMLRELFGQKGNTRMRTATRADSDALGKDFVGPGFRETRDGSGWVSADGLRVYRFPKSKDSPYADTGVQSNFQVKSTPNGQPYVNGHLNIAP</sequence>
<evidence type="ECO:0000313" key="7">
    <source>
        <dbReference type="Proteomes" id="UP000675121"/>
    </source>
</evidence>
<feature type="domain" description="DUF6531" evidence="4">
    <location>
        <begin position="98"/>
        <end position="177"/>
    </location>
</feature>
<protein>
    <recommendedName>
        <fullName evidence="8">RHS repeat protein</fullName>
    </recommendedName>
</protein>
<dbReference type="Pfam" id="PF20148">
    <property type="entry name" value="DUF6531"/>
    <property type="match status" value="1"/>
</dbReference>
<reference evidence="6" key="1">
    <citation type="submission" date="2021-02" db="EMBL/GenBank/DDBJ databases">
        <authorList>
            <person name="Vanwijnsberghe S."/>
        </authorList>
    </citation>
    <scope>NUCLEOTIDE SEQUENCE</scope>
    <source>
        <strain evidence="6">R-70211</strain>
    </source>
</reference>
<proteinExistence type="predicted"/>
<dbReference type="EMBL" id="CAJNAS010000004">
    <property type="protein sequence ID" value="CAE6878950.1"/>
    <property type="molecule type" value="Genomic_DNA"/>
</dbReference>
<feature type="region of interest" description="Disordered" evidence="2">
    <location>
        <begin position="379"/>
        <end position="407"/>
    </location>
</feature>
<dbReference type="Pfam" id="PF25023">
    <property type="entry name" value="TEN_YD-shell"/>
    <property type="match status" value="1"/>
</dbReference>
<comment type="caution">
    <text evidence="6">The sequence shown here is derived from an EMBL/GenBank/DDBJ whole genome shotgun (WGS) entry which is preliminary data.</text>
</comment>
<dbReference type="PANTHER" id="PTHR32305:SF15">
    <property type="entry name" value="PROTEIN RHSA-RELATED"/>
    <property type="match status" value="1"/>
</dbReference>
<feature type="signal peptide" evidence="3">
    <location>
        <begin position="1"/>
        <end position="32"/>
    </location>
</feature>
<feature type="chain" id="PRO_5040456308" description="RHS repeat protein" evidence="3">
    <location>
        <begin position="33"/>
        <end position="816"/>
    </location>
</feature>
<organism evidence="6 7">
    <name type="scientific">Paraburkholderia domus</name>
    <dbReference type="NCBI Taxonomy" id="2793075"/>
    <lineage>
        <taxon>Bacteria</taxon>
        <taxon>Pseudomonadati</taxon>
        <taxon>Pseudomonadota</taxon>
        <taxon>Betaproteobacteria</taxon>
        <taxon>Burkholderiales</taxon>
        <taxon>Burkholderiaceae</taxon>
        <taxon>Paraburkholderia</taxon>
    </lineage>
</organism>
<dbReference type="PANTHER" id="PTHR32305">
    <property type="match status" value="1"/>
</dbReference>
<keyword evidence="1" id="KW-0677">Repeat</keyword>
<evidence type="ECO:0000259" key="5">
    <source>
        <dbReference type="Pfam" id="PF25023"/>
    </source>
</evidence>
<accession>A0A9N8QV83</accession>
<evidence type="ECO:0000256" key="1">
    <source>
        <dbReference type="ARBA" id="ARBA00022737"/>
    </source>
</evidence>
<evidence type="ECO:0000259" key="4">
    <source>
        <dbReference type="Pfam" id="PF20148"/>
    </source>
</evidence>
<dbReference type="NCBIfam" id="TIGR01643">
    <property type="entry name" value="YD_repeat_2x"/>
    <property type="match status" value="3"/>
</dbReference>
<dbReference type="Proteomes" id="UP000675121">
    <property type="component" value="Unassembled WGS sequence"/>
</dbReference>
<feature type="compositionally biased region" description="Polar residues" evidence="2">
    <location>
        <begin position="398"/>
        <end position="407"/>
    </location>
</feature>
<name>A0A9N8QV83_9BURK</name>
<gene>
    <name evidence="6" type="ORF">R70211_01985</name>
</gene>
<dbReference type="InterPro" id="IPR006530">
    <property type="entry name" value="YD"/>
</dbReference>
<dbReference type="Gene3D" id="2.180.10.10">
    <property type="entry name" value="RHS repeat-associated core"/>
    <property type="match status" value="1"/>
</dbReference>
<keyword evidence="7" id="KW-1185">Reference proteome</keyword>
<evidence type="ECO:0008006" key="8">
    <source>
        <dbReference type="Google" id="ProtNLM"/>
    </source>
</evidence>
<feature type="domain" description="Teneurin-like YD-shell" evidence="5">
    <location>
        <begin position="201"/>
        <end position="379"/>
    </location>
</feature>
<evidence type="ECO:0000256" key="3">
    <source>
        <dbReference type="SAM" id="SignalP"/>
    </source>
</evidence>
<dbReference type="InterPro" id="IPR045351">
    <property type="entry name" value="DUF6531"/>
</dbReference>